<evidence type="ECO:0000313" key="1">
    <source>
        <dbReference type="EMBL" id="TDL81568.1"/>
    </source>
</evidence>
<dbReference type="Gene3D" id="3.40.50.300">
    <property type="entry name" value="P-loop containing nucleotide triphosphate hydrolases"/>
    <property type="match status" value="1"/>
</dbReference>
<evidence type="ECO:0008006" key="3">
    <source>
        <dbReference type="Google" id="ProtNLM"/>
    </source>
</evidence>
<name>A0A4R6AGJ0_9RHOB</name>
<dbReference type="InterPro" id="IPR040632">
    <property type="entry name" value="Sulfotransfer_4"/>
</dbReference>
<dbReference type="InterPro" id="IPR027417">
    <property type="entry name" value="P-loop_NTPase"/>
</dbReference>
<organism evidence="1 2">
    <name type="scientific">Palleronia sediminis</name>
    <dbReference type="NCBI Taxonomy" id="2547833"/>
    <lineage>
        <taxon>Bacteria</taxon>
        <taxon>Pseudomonadati</taxon>
        <taxon>Pseudomonadota</taxon>
        <taxon>Alphaproteobacteria</taxon>
        <taxon>Rhodobacterales</taxon>
        <taxon>Roseobacteraceae</taxon>
        <taxon>Palleronia</taxon>
    </lineage>
</organism>
<proteinExistence type="predicted"/>
<dbReference type="RefSeq" id="WP_133396055.1">
    <property type="nucleotide sequence ID" value="NZ_SNAA01000004.1"/>
</dbReference>
<dbReference type="OrthoDB" id="7855297at2"/>
<comment type="caution">
    <text evidence="1">The sequence shown here is derived from an EMBL/GenBank/DDBJ whole genome shotgun (WGS) entry which is preliminary data.</text>
</comment>
<dbReference type="EMBL" id="SNAA01000004">
    <property type="protein sequence ID" value="TDL81568.1"/>
    <property type="molecule type" value="Genomic_DNA"/>
</dbReference>
<dbReference type="AlphaFoldDB" id="A0A4R6AGJ0"/>
<sequence length="213" mass="24089">MTDRVIHIVASPYKTATSSVGDALIRLGVGTRDMGYKPRVQRAIKPLLKPLNAEADAATDLRAWMSGNAARVRETLVPVIEAMAPYDVFSDAPCGHAHIHPAIHKILHPAARLIWVDRDEESWVASVRNWEITHPDVYKQHHLWDENPDLRRKRILARRAQRRGRFARTAELFPDDMLTVPMADLDSYAPLCRFYGVAIPDEGFPRANVSRKA</sequence>
<dbReference type="Proteomes" id="UP000295701">
    <property type="component" value="Unassembled WGS sequence"/>
</dbReference>
<reference evidence="1 2" key="1">
    <citation type="submission" date="2019-03" db="EMBL/GenBank/DDBJ databases">
        <title>Primorskyibacter sp. SS33 isolated from sediments.</title>
        <authorList>
            <person name="Xunke S."/>
        </authorList>
    </citation>
    <scope>NUCLEOTIDE SEQUENCE [LARGE SCALE GENOMIC DNA]</scope>
    <source>
        <strain evidence="1 2">SS33</strain>
    </source>
</reference>
<dbReference type="Pfam" id="PF17784">
    <property type="entry name" value="Sulfotransfer_4"/>
    <property type="match status" value="2"/>
</dbReference>
<dbReference type="SUPFAM" id="SSF52540">
    <property type="entry name" value="P-loop containing nucleoside triphosphate hydrolases"/>
    <property type="match status" value="1"/>
</dbReference>
<protein>
    <recommendedName>
        <fullName evidence="3">Sulfotransferase family protein</fullName>
    </recommendedName>
</protein>
<accession>A0A4R6AGJ0</accession>
<gene>
    <name evidence="1" type="ORF">E2L08_05470</name>
</gene>
<keyword evidence="2" id="KW-1185">Reference proteome</keyword>
<evidence type="ECO:0000313" key="2">
    <source>
        <dbReference type="Proteomes" id="UP000295701"/>
    </source>
</evidence>